<dbReference type="Gene3D" id="1.20.1740.10">
    <property type="entry name" value="Amino acid/polyamine transporter I"/>
    <property type="match status" value="1"/>
</dbReference>
<dbReference type="PANTHER" id="PTHR11706:SF33">
    <property type="entry name" value="NATURAL RESISTANCE-ASSOCIATED MACROPHAGE PROTEIN 2"/>
    <property type="match status" value="1"/>
</dbReference>
<evidence type="ECO:0000256" key="6">
    <source>
        <dbReference type="ARBA" id="ARBA00023136"/>
    </source>
</evidence>
<reference evidence="8 9" key="1">
    <citation type="submission" date="2016-08" db="EMBL/GenBank/DDBJ databases">
        <authorList>
            <person name="Seilhamer J.J."/>
        </authorList>
    </citation>
    <scope>NUCLEOTIDE SEQUENCE [LARGE SCALE GENOMIC DNA]</scope>
    <source>
        <strain evidence="8">M3/6</strain>
    </source>
</reference>
<dbReference type="GO" id="GO:0015086">
    <property type="term" value="F:cadmium ion transmembrane transporter activity"/>
    <property type="evidence" value="ECO:0007669"/>
    <property type="project" value="TreeGrafter"/>
</dbReference>
<dbReference type="RefSeq" id="WP_076931978.1">
    <property type="nucleotide sequence ID" value="NZ_LT605205.1"/>
</dbReference>
<feature type="transmembrane region" description="Helical" evidence="7">
    <location>
        <begin position="147"/>
        <end position="166"/>
    </location>
</feature>
<feature type="transmembrane region" description="Helical" evidence="7">
    <location>
        <begin position="274"/>
        <end position="297"/>
    </location>
</feature>
<feature type="transmembrane region" description="Helical" evidence="7">
    <location>
        <begin position="318"/>
        <end position="336"/>
    </location>
</feature>
<dbReference type="NCBIfam" id="NF037982">
    <property type="entry name" value="Nramp_1"/>
    <property type="match status" value="1"/>
</dbReference>
<dbReference type="STRING" id="1642647.PSM36_0327"/>
<dbReference type="KEGG" id="psac:PSM36_0327"/>
<gene>
    <name evidence="8" type="ORF">PSM36_0327</name>
</gene>
<keyword evidence="9" id="KW-1185">Reference proteome</keyword>
<evidence type="ECO:0000256" key="5">
    <source>
        <dbReference type="ARBA" id="ARBA00022989"/>
    </source>
</evidence>
<sequence length="405" mass="43623">MTKKKHFNWIHTIGPGLIVGALVFGPSKLTITSKIGANFGYDLLWIILIAIFFMAVYTIIAERIGLATDKSLLTVIGEKWGRKFAAVVGIGIFLVCTSFQTGNSVGVGIAIGELTNTNNNIWIIFFNCVGIALLFFRNFYKVLEKVMIFLIGMMLLAFLITLFEVSPNISKVISGFVIPKVPTGSMGLIIAFMASCFSIVGAFYTSYLVQERKKIDTKSDEKVSRNSSLTGIIVLGVLSTILMICAAAILQPLGIEVKTATDMSLALRPAFGEAASAVFLIGLFAAGFSSIVGNATIGGTLMSDALAFGSSFGSNKTRLLIALVMIVGAIIALLFGSAPLELIVFAQSITIFIVPVIGIAMFLIANDRKVMKENKIETFLRISGFIGLCIIIVLAIFNFIDIFLK</sequence>
<evidence type="ECO:0000256" key="3">
    <source>
        <dbReference type="ARBA" id="ARBA00022692"/>
    </source>
</evidence>
<feature type="transmembrane region" description="Helical" evidence="7">
    <location>
        <begin position="229"/>
        <end position="254"/>
    </location>
</feature>
<dbReference type="Proteomes" id="UP000187464">
    <property type="component" value="Chromosome I"/>
</dbReference>
<feature type="transmembrane region" description="Helical" evidence="7">
    <location>
        <begin position="84"/>
        <end position="101"/>
    </location>
</feature>
<proteinExistence type="predicted"/>
<keyword evidence="2" id="KW-0813">Transport</keyword>
<dbReference type="GO" id="GO:0034755">
    <property type="term" value="P:iron ion transmembrane transport"/>
    <property type="evidence" value="ECO:0007669"/>
    <property type="project" value="TreeGrafter"/>
</dbReference>
<keyword evidence="5 7" id="KW-1133">Transmembrane helix</keyword>
<feature type="transmembrane region" description="Helical" evidence="7">
    <location>
        <begin position="121"/>
        <end position="140"/>
    </location>
</feature>
<evidence type="ECO:0000313" key="8">
    <source>
        <dbReference type="EMBL" id="SCD19161.1"/>
    </source>
</evidence>
<feature type="transmembrane region" description="Helical" evidence="7">
    <location>
        <begin position="7"/>
        <end position="24"/>
    </location>
</feature>
<dbReference type="GO" id="GO:0005886">
    <property type="term" value="C:plasma membrane"/>
    <property type="evidence" value="ECO:0007669"/>
    <property type="project" value="TreeGrafter"/>
</dbReference>
<protein>
    <submittedName>
        <fullName evidence="8">Manganese transporter NRAMP</fullName>
    </submittedName>
</protein>
<evidence type="ECO:0000313" key="9">
    <source>
        <dbReference type="Proteomes" id="UP000187464"/>
    </source>
</evidence>
<keyword evidence="4" id="KW-0769">Symport</keyword>
<dbReference type="InterPro" id="IPR001046">
    <property type="entry name" value="NRAMP_fam"/>
</dbReference>
<evidence type="ECO:0000256" key="2">
    <source>
        <dbReference type="ARBA" id="ARBA00022448"/>
    </source>
</evidence>
<dbReference type="GO" id="GO:0005384">
    <property type="term" value="F:manganese ion transmembrane transporter activity"/>
    <property type="evidence" value="ECO:0007669"/>
    <property type="project" value="TreeGrafter"/>
</dbReference>
<dbReference type="Pfam" id="PF01566">
    <property type="entry name" value="Nramp"/>
    <property type="match status" value="1"/>
</dbReference>
<feature type="transmembrane region" description="Helical" evidence="7">
    <location>
        <begin position="342"/>
        <end position="366"/>
    </location>
</feature>
<keyword evidence="3 7" id="KW-0812">Transmembrane</keyword>
<organism evidence="8 9">
    <name type="scientific">Proteiniphilum saccharofermentans</name>
    <dbReference type="NCBI Taxonomy" id="1642647"/>
    <lineage>
        <taxon>Bacteria</taxon>
        <taxon>Pseudomonadati</taxon>
        <taxon>Bacteroidota</taxon>
        <taxon>Bacteroidia</taxon>
        <taxon>Bacteroidales</taxon>
        <taxon>Dysgonomonadaceae</taxon>
        <taxon>Proteiniphilum</taxon>
    </lineage>
</organism>
<name>A0A1R3SUB8_9BACT</name>
<keyword evidence="6 7" id="KW-0472">Membrane</keyword>
<feature type="transmembrane region" description="Helical" evidence="7">
    <location>
        <begin position="44"/>
        <end position="64"/>
    </location>
</feature>
<feature type="transmembrane region" description="Helical" evidence="7">
    <location>
        <begin position="186"/>
        <end position="209"/>
    </location>
</feature>
<feature type="transmembrane region" description="Helical" evidence="7">
    <location>
        <begin position="378"/>
        <end position="400"/>
    </location>
</feature>
<accession>A0A1R3SUB8</accession>
<dbReference type="PANTHER" id="PTHR11706">
    <property type="entry name" value="SOLUTE CARRIER PROTEIN FAMILY 11 MEMBER"/>
    <property type="match status" value="1"/>
</dbReference>
<dbReference type="AlphaFoldDB" id="A0A1R3SUB8"/>
<evidence type="ECO:0000256" key="4">
    <source>
        <dbReference type="ARBA" id="ARBA00022847"/>
    </source>
</evidence>
<dbReference type="EMBL" id="LT605205">
    <property type="protein sequence ID" value="SCD19161.1"/>
    <property type="molecule type" value="Genomic_DNA"/>
</dbReference>
<dbReference type="GO" id="GO:0015293">
    <property type="term" value="F:symporter activity"/>
    <property type="evidence" value="ECO:0007669"/>
    <property type="project" value="UniProtKB-KW"/>
</dbReference>
<evidence type="ECO:0000256" key="7">
    <source>
        <dbReference type="SAM" id="Phobius"/>
    </source>
</evidence>
<comment type="subcellular location">
    <subcellularLocation>
        <location evidence="1">Membrane</location>
        <topology evidence="1">Multi-pass membrane protein</topology>
    </subcellularLocation>
</comment>
<evidence type="ECO:0000256" key="1">
    <source>
        <dbReference type="ARBA" id="ARBA00004141"/>
    </source>
</evidence>